<comment type="pathway">
    <text evidence="4">Nucleotide-sugar biosynthesis; ADP-L-glycero-beta-D-manno-heptose biosynthesis; ADP-L-glycero-beta-D-manno-heptose from D-glycero-beta-D-manno-heptose 7-phosphate: step 4/4.</text>
</comment>
<dbReference type="EMBL" id="CP098747">
    <property type="protein sequence ID" value="USG61375.1"/>
    <property type="molecule type" value="Genomic_DNA"/>
</dbReference>
<feature type="binding site" evidence="4">
    <location>
        <position position="178"/>
    </location>
    <ligand>
        <name>NADP(+)</name>
        <dbReference type="ChEBI" id="CHEBI:58349"/>
    </ligand>
</feature>
<gene>
    <name evidence="6" type="primary">rfaD</name>
    <name evidence="4" type="synonym">hldD</name>
    <name evidence="6" type="ORF">NBZ79_00100</name>
</gene>
<dbReference type="EC" id="5.1.3.20" evidence="4"/>
<dbReference type="NCBIfam" id="TIGR02197">
    <property type="entry name" value="heptose_epim"/>
    <property type="match status" value="1"/>
</dbReference>
<dbReference type="SUPFAM" id="SSF51735">
    <property type="entry name" value="NAD(P)-binding Rossmann-fold domains"/>
    <property type="match status" value="1"/>
</dbReference>
<dbReference type="InterPro" id="IPR011912">
    <property type="entry name" value="Heptose_epim"/>
</dbReference>
<dbReference type="InterPro" id="IPR036291">
    <property type="entry name" value="NAD(P)-bd_dom_sf"/>
</dbReference>
<dbReference type="HAMAP" id="MF_01601">
    <property type="entry name" value="Heptose_epimerase"/>
    <property type="match status" value="1"/>
</dbReference>
<keyword evidence="3 4" id="KW-0119">Carbohydrate metabolism</keyword>
<accession>A0ABY4W6M0</accession>
<dbReference type="Pfam" id="PF01370">
    <property type="entry name" value="Epimerase"/>
    <property type="match status" value="1"/>
</dbReference>
<comment type="catalytic activity">
    <reaction evidence="4">
        <text>ADP-D-glycero-beta-D-manno-heptose = ADP-L-glycero-beta-D-manno-heptose</text>
        <dbReference type="Rhea" id="RHEA:17577"/>
        <dbReference type="ChEBI" id="CHEBI:59967"/>
        <dbReference type="ChEBI" id="CHEBI:61506"/>
        <dbReference type="EC" id="5.1.3.20"/>
    </reaction>
</comment>
<feature type="binding site" evidence="4">
    <location>
        <position position="195"/>
    </location>
    <ligand>
        <name>substrate</name>
    </ligand>
</feature>
<evidence type="ECO:0000313" key="7">
    <source>
        <dbReference type="Proteomes" id="UP001056291"/>
    </source>
</evidence>
<comment type="domain">
    <text evidence="4">Contains a large N-terminal NADP-binding domain, and a smaller C-terminal substrate-binding domain.</text>
</comment>
<feature type="binding site" evidence="4">
    <location>
        <begin position="209"/>
        <end position="212"/>
    </location>
    <ligand>
        <name>substrate</name>
    </ligand>
</feature>
<evidence type="ECO:0000256" key="4">
    <source>
        <dbReference type="HAMAP-Rule" id="MF_01601"/>
    </source>
</evidence>
<organism evidence="6 7">
    <name type="scientific">Sneathiella marina</name>
    <dbReference type="NCBI Taxonomy" id="2950108"/>
    <lineage>
        <taxon>Bacteria</taxon>
        <taxon>Pseudomonadati</taxon>
        <taxon>Pseudomonadota</taxon>
        <taxon>Alphaproteobacteria</taxon>
        <taxon>Sneathiellales</taxon>
        <taxon>Sneathiellaceae</taxon>
        <taxon>Sneathiella</taxon>
    </lineage>
</organism>
<dbReference type="RefSeq" id="WP_251934376.1">
    <property type="nucleotide sequence ID" value="NZ_CP098747.1"/>
</dbReference>
<keyword evidence="2 4" id="KW-0413">Isomerase</keyword>
<comment type="function">
    <text evidence="4">Catalyzes the interconversion between ADP-D-glycero-beta-D-manno-heptose and ADP-L-glycero-beta-D-manno-heptose via an epimerization at carbon 6 of the heptose.</text>
</comment>
<proteinExistence type="inferred from homology"/>
<feature type="binding site" evidence="4">
    <location>
        <position position="149"/>
    </location>
    <ligand>
        <name>NADP(+)</name>
        <dbReference type="ChEBI" id="CHEBI:58349"/>
    </ligand>
</feature>
<feature type="active site" description="Proton acceptor" evidence="4">
    <location>
        <position position="186"/>
    </location>
</feature>
<feature type="binding site" evidence="4">
    <location>
        <begin position="13"/>
        <end position="14"/>
    </location>
    <ligand>
        <name>NADP(+)</name>
        <dbReference type="ChEBI" id="CHEBI:58349"/>
    </ligand>
</feature>
<evidence type="ECO:0000313" key="6">
    <source>
        <dbReference type="EMBL" id="USG61375.1"/>
    </source>
</evidence>
<dbReference type="PANTHER" id="PTHR43103:SF3">
    <property type="entry name" value="ADP-L-GLYCERO-D-MANNO-HEPTOSE-6-EPIMERASE"/>
    <property type="match status" value="1"/>
</dbReference>
<feature type="binding site" evidence="4">
    <location>
        <position position="177"/>
    </location>
    <ligand>
        <name>substrate</name>
    </ligand>
</feature>
<comment type="similarity">
    <text evidence="4">Belongs to the NAD(P)-dependent epimerase/dehydratase family. HldD subfamily.</text>
</comment>
<reference evidence="6" key="1">
    <citation type="submission" date="2022-06" db="EMBL/GenBank/DDBJ databases">
        <title>Sneathiella actinostolidae sp. nov., isolated from a sea anemonein the Western Pacific Ocean.</title>
        <authorList>
            <person name="Wei M.J."/>
        </authorList>
    </citation>
    <scope>NUCLEOTIDE SEQUENCE</scope>
    <source>
        <strain evidence="6">PHK-P5</strain>
    </source>
</reference>
<feature type="binding site" evidence="4">
    <location>
        <position position="186"/>
    </location>
    <ligand>
        <name>NADP(+)</name>
        <dbReference type="ChEBI" id="CHEBI:58349"/>
    </ligand>
</feature>
<dbReference type="Gene3D" id="3.90.25.10">
    <property type="entry name" value="UDP-galactose 4-epimerase, domain 1"/>
    <property type="match status" value="1"/>
</dbReference>
<dbReference type="Proteomes" id="UP001056291">
    <property type="component" value="Chromosome"/>
</dbReference>
<sequence>MTSRILVTGGAGFIGSNIVAALSDQGKSVVVCDWLEDGEKWKNLAKHVISDFVNPDELEGWLESNGKGLQAIIHMGAISATTESDGDLILKRNFKPTLMLWNWATAHKTPFIYASSAATYGDGGAGFDDTETEDALQNLHPLNLYGWSKHAFDKYVAREIASGAMTPPQWAGLKFFNVYGPNEYHKGSMKSVIAQSYPRIAAGEAVTLFKSHNPDYEDGGQLRDFVYVKDCVSVILWLLDNRDISGLFNLGTGKARSFKDLASAVFAAAGQQEDISYRDTPIEIRDKYQYFTEANMQKLRAAGFGGNFHSLEDGIMDYVTEHLAKDDPYR</sequence>
<keyword evidence="1 4" id="KW-0521">NADP</keyword>
<evidence type="ECO:0000256" key="1">
    <source>
        <dbReference type="ARBA" id="ARBA00022857"/>
    </source>
</evidence>
<keyword evidence="7" id="KW-1185">Reference proteome</keyword>
<feature type="binding site" evidence="4">
    <location>
        <position position="188"/>
    </location>
    <ligand>
        <name>substrate</name>
    </ligand>
</feature>
<feature type="binding site" evidence="4">
    <location>
        <position position="40"/>
    </location>
    <ligand>
        <name>NADP(+)</name>
        <dbReference type="ChEBI" id="CHEBI:58349"/>
    </ligand>
</feature>
<dbReference type="PANTHER" id="PTHR43103">
    <property type="entry name" value="NUCLEOSIDE-DIPHOSPHATE-SUGAR EPIMERASE"/>
    <property type="match status" value="1"/>
</dbReference>
<evidence type="ECO:0000256" key="2">
    <source>
        <dbReference type="ARBA" id="ARBA00023235"/>
    </source>
</evidence>
<comment type="cofactor">
    <cofactor evidence="4">
        <name>NADP(+)</name>
        <dbReference type="ChEBI" id="CHEBI:58349"/>
    </cofactor>
    <text evidence="4">Binds 1 NADP(+) per subunit.</text>
</comment>
<feature type="binding site" evidence="4">
    <location>
        <begin position="75"/>
        <end position="79"/>
    </location>
    <ligand>
        <name>NADP(+)</name>
        <dbReference type="ChEBI" id="CHEBI:58349"/>
    </ligand>
</feature>
<feature type="binding site" evidence="4">
    <location>
        <begin position="33"/>
        <end position="34"/>
    </location>
    <ligand>
        <name>NADP(+)</name>
        <dbReference type="ChEBI" id="CHEBI:58349"/>
    </ligand>
</feature>
<feature type="binding site" evidence="4">
    <location>
        <position position="288"/>
    </location>
    <ligand>
        <name>substrate</name>
    </ligand>
</feature>
<feature type="active site" description="Proton acceptor" evidence="4">
    <location>
        <position position="145"/>
    </location>
</feature>
<dbReference type="InterPro" id="IPR001509">
    <property type="entry name" value="Epimerase_deHydtase"/>
</dbReference>
<name>A0ABY4W6M0_9PROT</name>
<feature type="binding site" evidence="4">
    <location>
        <position position="223"/>
    </location>
    <ligand>
        <name>substrate</name>
    </ligand>
</feature>
<evidence type="ECO:0000256" key="3">
    <source>
        <dbReference type="ARBA" id="ARBA00023277"/>
    </source>
</evidence>
<comment type="caution">
    <text evidence="4">Lacks conserved residue(s) required for the propagation of feature annotation.</text>
</comment>
<evidence type="ECO:0000259" key="5">
    <source>
        <dbReference type="Pfam" id="PF01370"/>
    </source>
</evidence>
<dbReference type="GO" id="GO:0008712">
    <property type="term" value="F:ADP-glyceromanno-heptose 6-epimerase activity"/>
    <property type="evidence" value="ECO:0007669"/>
    <property type="project" value="UniProtKB-EC"/>
</dbReference>
<dbReference type="Gene3D" id="3.40.50.720">
    <property type="entry name" value="NAD(P)-binding Rossmann-like Domain"/>
    <property type="match status" value="1"/>
</dbReference>
<dbReference type="CDD" id="cd05248">
    <property type="entry name" value="ADP_GME_SDR_e"/>
    <property type="match status" value="1"/>
</dbReference>
<comment type="subunit">
    <text evidence="4">Homopentamer.</text>
</comment>
<protein>
    <recommendedName>
        <fullName evidence="4">ADP-L-glycero-D-manno-heptose-6-epimerase</fullName>
        <ecNumber evidence="4">5.1.3.20</ecNumber>
    </recommendedName>
    <alternativeName>
        <fullName evidence="4">ADP-L-glycero-beta-D-manno-heptose-6-epimerase</fullName>
        <shortName evidence="4">ADP-glyceromanno-heptose 6-epimerase</shortName>
        <shortName evidence="4">ADP-hep 6-epimerase</shortName>
        <shortName evidence="4">AGME</shortName>
    </alternativeName>
</protein>
<feature type="domain" description="NAD-dependent epimerase/dehydratase" evidence="5">
    <location>
        <begin position="5"/>
        <end position="251"/>
    </location>
</feature>